<evidence type="ECO:0000313" key="2">
    <source>
        <dbReference type="Proteomes" id="UP000265520"/>
    </source>
</evidence>
<comment type="caution">
    <text evidence="1">The sequence shown here is derived from an EMBL/GenBank/DDBJ whole genome shotgun (WGS) entry which is preliminary data.</text>
</comment>
<keyword evidence="2" id="KW-1185">Reference proteome</keyword>
<dbReference type="Proteomes" id="UP000265520">
    <property type="component" value="Unassembled WGS sequence"/>
</dbReference>
<sequence>MSGLKVNFHKSMLVGVYVAESWLLEAAAVLGCS</sequence>
<keyword evidence="1" id="KW-0808">Transferase</keyword>
<evidence type="ECO:0000313" key="1">
    <source>
        <dbReference type="EMBL" id="MCI62436.1"/>
    </source>
</evidence>
<accession>A0A392TQP7</accession>
<dbReference type="EMBL" id="LXQA010618929">
    <property type="protein sequence ID" value="MCI62436.1"/>
    <property type="molecule type" value="Genomic_DNA"/>
</dbReference>
<dbReference type="AlphaFoldDB" id="A0A392TQP7"/>
<keyword evidence="1" id="KW-0548">Nucleotidyltransferase</keyword>
<protein>
    <submittedName>
        <fullName evidence="1">RNA-directed DNA polymerase (Reverse transcriptase)</fullName>
    </submittedName>
</protein>
<feature type="non-terminal residue" evidence="1">
    <location>
        <position position="33"/>
    </location>
</feature>
<keyword evidence="1" id="KW-0695">RNA-directed DNA polymerase</keyword>
<organism evidence="1 2">
    <name type="scientific">Trifolium medium</name>
    <dbReference type="NCBI Taxonomy" id="97028"/>
    <lineage>
        <taxon>Eukaryota</taxon>
        <taxon>Viridiplantae</taxon>
        <taxon>Streptophyta</taxon>
        <taxon>Embryophyta</taxon>
        <taxon>Tracheophyta</taxon>
        <taxon>Spermatophyta</taxon>
        <taxon>Magnoliopsida</taxon>
        <taxon>eudicotyledons</taxon>
        <taxon>Gunneridae</taxon>
        <taxon>Pentapetalae</taxon>
        <taxon>rosids</taxon>
        <taxon>fabids</taxon>
        <taxon>Fabales</taxon>
        <taxon>Fabaceae</taxon>
        <taxon>Papilionoideae</taxon>
        <taxon>50 kb inversion clade</taxon>
        <taxon>NPAAA clade</taxon>
        <taxon>Hologalegina</taxon>
        <taxon>IRL clade</taxon>
        <taxon>Trifolieae</taxon>
        <taxon>Trifolium</taxon>
    </lineage>
</organism>
<name>A0A392TQP7_9FABA</name>
<dbReference type="GO" id="GO:0003964">
    <property type="term" value="F:RNA-directed DNA polymerase activity"/>
    <property type="evidence" value="ECO:0007669"/>
    <property type="project" value="UniProtKB-KW"/>
</dbReference>
<proteinExistence type="predicted"/>
<reference evidence="1 2" key="1">
    <citation type="journal article" date="2018" name="Front. Plant Sci.">
        <title>Red Clover (Trifolium pratense) and Zigzag Clover (T. medium) - A Picture of Genomic Similarities and Differences.</title>
        <authorList>
            <person name="Dluhosova J."/>
            <person name="Istvanek J."/>
            <person name="Nedelnik J."/>
            <person name="Repkova J."/>
        </authorList>
    </citation>
    <scope>NUCLEOTIDE SEQUENCE [LARGE SCALE GENOMIC DNA]</scope>
    <source>
        <strain evidence="2">cv. 10/8</strain>
        <tissue evidence="1">Leaf</tissue>
    </source>
</reference>